<dbReference type="GO" id="GO:0004519">
    <property type="term" value="F:endonuclease activity"/>
    <property type="evidence" value="ECO:0007669"/>
    <property type="project" value="UniProtKB-KW"/>
</dbReference>
<feature type="domain" description="HNH nuclease" evidence="1">
    <location>
        <begin position="214"/>
        <end position="266"/>
    </location>
</feature>
<evidence type="ECO:0000313" key="3">
    <source>
        <dbReference type="Proteomes" id="UP001365405"/>
    </source>
</evidence>
<accession>A0ABU9CJ46</accession>
<dbReference type="Pfam" id="PF13391">
    <property type="entry name" value="HNH_2"/>
    <property type="match status" value="1"/>
</dbReference>
<dbReference type="InterPro" id="IPR003615">
    <property type="entry name" value="HNH_nuc"/>
</dbReference>
<gene>
    <name evidence="2" type="ORF">AACH10_16555</name>
</gene>
<comment type="caution">
    <text evidence="2">The sequence shown here is derived from an EMBL/GenBank/DDBJ whole genome shotgun (WGS) entry which is preliminary data.</text>
</comment>
<dbReference type="Proteomes" id="UP001365405">
    <property type="component" value="Unassembled WGS sequence"/>
</dbReference>
<keyword evidence="2" id="KW-0378">Hydrolase</keyword>
<evidence type="ECO:0000313" key="2">
    <source>
        <dbReference type="EMBL" id="MEK8051865.1"/>
    </source>
</evidence>
<keyword evidence="2" id="KW-0540">Nuclease</keyword>
<proteinExistence type="predicted"/>
<keyword evidence="2" id="KW-0255">Endonuclease</keyword>
<dbReference type="RefSeq" id="WP_341411560.1">
    <property type="nucleotide sequence ID" value="NZ_JBBUTH010000008.1"/>
</dbReference>
<reference evidence="2 3" key="1">
    <citation type="submission" date="2024-04" db="EMBL/GenBank/DDBJ databases">
        <title>Novel species of the genus Ideonella isolated from streams.</title>
        <authorList>
            <person name="Lu H."/>
        </authorList>
    </citation>
    <scope>NUCLEOTIDE SEQUENCE [LARGE SCALE GENOMIC DNA]</scope>
    <source>
        <strain evidence="2 3">DXS22W</strain>
    </source>
</reference>
<organism evidence="2 3">
    <name type="scientific">Pseudaquabacterium inlustre</name>
    <dbReference type="NCBI Taxonomy" id="2984192"/>
    <lineage>
        <taxon>Bacteria</taxon>
        <taxon>Pseudomonadati</taxon>
        <taxon>Pseudomonadota</taxon>
        <taxon>Betaproteobacteria</taxon>
        <taxon>Burkholderiales</taxon>
        <taxon>Sphaerotilaceae</taxon>
        <taxon>Pseudaquabacterium</taxon>
    </lineage>
</organism>
<dbReference type="PIRSF" id="PIRSF030850">
    <property type="entry name" value="UCP030850"/>
    <property type="match status" value="1"/>
</dbReference>
<dbReference type="EMBL" id="JBBUTH010000008">
    <property type="protein sequence ID" value="MEK8051865.1"/>
    <property type="molecule type" value="Genomic_DNA"/>
</dbReference>
<dbReference type="InterPro" id="IPR011396">
    <property type="entry name" value="PT_DNA_restrict"/>
</dbReference>
<evidence type="ECO:0000259" key="1">
    <source>
        <dbReference type="Pfam" id="PF13391"/>
    </source>
</evidence>
<sequence length="330" mass="37110">MSVPHPDNLADYRERLSRLNVNVRDGRASPHKVCMLLAVLDLAMAGGLTENLIRYAPPLLERYRRYFDAVRREGDHANPHFPFFHLKGALRRGGESFWHLVPLPGREQAAQALASARSDGDIVRNFAGARLDDALFALVQQAEAAQALAQWLAERWFDRGLQELGRMAQRGMAAARYERAIRTGLTLAAAEPVPEYVRSPAFRRVVIELYDYRCAATGHRVLLEGGEAMVEAAHIHPFAETGDDDPRNGIALTPDMHWAMDRNLIAPGPDLRWHVSAALDDRVPDLQRLVGLKGRALLLPEQRAMWPREAALAWRLARLRDPGWRPPMPD</sequence>
<protein>
    <submittedName>
        <fullName evidence="2">HNH endonuclease</fullName>
    </submittedName>
</protein>
<keyword evidence="3" id="KW-1185">Reference proteome</keyword>
<name>A0ABU9CJ46_9BURK</name>